<organism evidence="2">
    <name type="scientific">Menopon gallinae</name>
    <name type="common">poultry shaft louse</name>
    <dbReference type="NCBI Taxonomy" id="328185"/>
    <lineage>
        <taxon>Eukaryota</taxon>
        <taxon>Metazoa</taxon>
        <taxon>Ecdysozoa</taxon>
        <taxon>Arthropoda</taxon>
        <taxon>Hexapoda</taxon>
        <taxon>Insecta</taxon>
        <taxon>Pterygota</taxon>
        <taxon>Neoptera</taxon>
        <taxon>Paraneoptera</taxon>
        <taxon>Psocodea</taxon>
        <taxon>Troctomorpha</taxon>
        <taxon>Phthiraptera</taxon>
        <taxon>Amblycera</taxon>
        <taxon>Menoponidae</taxon>
        <taxon>Menopon</taxon>
    </lineage>
</organism>
<protein>
    <submittedName>
        <fullName evidence="2">Uncharacterized protein</fullName>
    </submittedName>
</protein>
<comment type="caution">
    <text evidence="2">The sequence shown here is derived from an EMBL/GenBank/DDBJ whole genome shotgun (WGS) entry which is preliminary data.</text>
</comment>
<feature type="compositionally biased region" description="Basic and acidic residues" evidence="1">
    <location>
        <begin position="79"/>
        <end position="93"/>
    </location>
</feature>
<gene>
    <name evidence="2" type="ORF">PYX00_001436</name>
</gene>
<dbReference type="EMBL" id="JARGDH010000001">
    <property type="protein sequence ID" value="KAL0280008.1"/>
    <property type="molecule type" value="Genomic_DNA"/>
</dbReference>
<proteinExistence type="predicted"/>
<evidence type="ECO:0000256" key="1">
    <source>
        <dbReference type="SAM" id="MobiDB-lite"/>
    </source>
</evidence>
<feature type="region of interest" description="Disordered" evidence="1">
    <location>
        <begin position="79"/>
        <end position="116"/>
    </location>
</feature>
<dbReference type="AlphaFoldDB" id="A0AAW2IE42"/>
<sequence>MFTLREGVGDPDLLDAGDFRRKEKNFDIPADRSSRGRCVCVFGTSETSAEDESLSDEEKSSRFITGTRPRQIIMRRKLEPKMEADGENGHSRNDTGAVRQSAISTSSEVPDDHPVAYPAGKIQQQKSVNGRYHTEYMDNKASHAAFGTSGLFPETEGFACTIMDQTIATKNYLKFIVKDGTSD</sequence>
<reference evidence="2" key="1">
    <citation type="journal article" date="2024" name="Gigascience">
        <title>Chromosome-level genome of the poultry shaft louse Menopon gallinae provides insight into the host-switching and adaptive evolution of parasitic lice.</title>
        <authorList>
            <person name="Xu Y."/>
            <person name="Ma L."/>
            <person name="Liu S."/>
            <person name="Liang Y."/>
            <person name="Liu Q."/>
            <person name="He Z."/>
            <person name="Tian L."/>
            <person name="Duan Y."/>
            <person name="Cai W."/>
            <person name="Li H."/>
            <person name="Song F."/>
        </authorList>
    </citation>
    <scope>NUCLEOTIDE SEQUENCE</scope>
    <source>
        <strain evidence="2">Cailab_2023a</strain>
    </source>
</reference>
<name>A0AAW2IE42_9NEOP</name>
<evidence type="ECO:0000313" key="2">
    <source>
        <dbReference type="EMBL" id="KAL0280008.1"/>
    </source>
</evidence>
<accession>A0AAW2IE42</accession>